<gene>
    <name evidence="1" type="ORF">M407DRAFT_21617</name>
</gene>
<dbReference type="AlphaFoldDB" id="A0A0C3QMS0"/>
<proteinExistence type="predicted"/>
<evidence type="ECO:0000313" key="1">
    <source>
        <dbReference type="EMBL" id="KIO29221.1"/>
    </source>
</evidence>
<keyword evidence="2" id="KW-1185">Reference proteome</keyword>
<organism evidence="1 2">
    <name type="scientific">Tulasnella calospora MUT 4182</name>
    <dbReference type="NCBI Taxonomy" id="1051891"/>
    <lineage>
        <taxon>Eukaryota</taxon>
        <taxon>Fungi</taxon>
        <taxon>Dikarya</taxon>
        <taxon>Basidiomycota</taxon>
        <taxon>Agaricomycotina</taxon>
        <taxon>Agaricomycetes</taxon>
        <taxon>Cantharellales</taxon>
        <taxon>Tulasnellaceae</taxon>
        <taxon>Tulasnella</taxon>
    </lineage>
</organism>
<reference evidence="2" key="2">
    <citation type="submission" date="2015-01" db="EMBL/GenBank/DDBJ databases">
        <title>Evolutionary Origins and Diversification of the Mycorrhizal Mutualists.</title>
        <authorList>
            <consortium name="DOE Joint Genome Institute"/>
            <consortium name="Mycorrhizal Genomics Consortium"/>
            <person name="Kohler A."/>
            <person name="Kuo A."/>
            <person name="Nagy L.G."/>
            <person name="Floudas D."/>
            <person name="Copeland A."/>
            <person name="Barry K.W."/>
            <person name="Cichocki N."/>
            <person name="Veneault-Fourrey C."/>
            <person name="LaButti K."/>
            <person name="Lindquist E.A."/>
            <person name="Lipzen A."/>
            <person name="Lundell T."/>
            <person name="Morin E."/>
            <person name="Murat C."/>
            <person name="Riley R."/>
            <person name="Ohm R."/>
            <person name="Sun H."/>
            <person name="Tunlid A."/>
            <person name="Henrissat B."/>
            <person name="Grigoriev I.V."/>
            <person name="Hibbett D.S."/>
            <person name="Martin F."/>
        </authorList>
    </citation>
    <scope>NUCLEOTIDE SEQUENCE [LARGE SCALE GENOMIC DNA]</scope>
    <source>
        <strain evidence="2">MUT 4182</strain>
    </source>
</reference>
<accession>A0A0C3QMS0</accession>
<dbReference type="EMBL" id="KN822985">
    <property type="protein sequence ID" value="KIO29221.1"/>
    <property type="molecule type" value="Genomic_DNA"/>
</dbReference>
<evidence type="ECO:0000313" key="2">
    <source>
        <dbReference type="Proteomes" id="UP000054248"/>
    </source>
</evidence>
<dbReference type="OrthoDB" id="3170415at2759"/>
<protein>
    <submittedName>
        <fullName evidence="1">Uncharacterized protein</fullName>
    </submittedName>
</protein>
<dbReference type="Proteomes" id="UP000054248">
    <property type="component" value="Unassembled WGS sequence"/>
</dbReference>
<name>A0A0C3QMS0_9AGAM</name>
<reference evidence="1 2" key="1">
    <citation type="submission" date="2014-04" db="EMBL/GenBank/DDBJ databases">
        <authorList>
            <consortium name="DOE Joint Genome Institute"/>
            <person name="Kuo A."/>
            <person name="Girlanda M."/>
            <person name="Perotto S."/>
            <person name="Kohler A."/>
            <person name="Nagy L.G."/>
            <person name="Floudas D."/>
            <person name="Copeland A."/>
            <person name="Barry K.W."/>
            <person name="Cichocki N."/>
            <person name="Veneault-Fourrey C."/>
            <person name="LaButti K."/>
            <person name="Lindquist E.A."/>
            <person name="Lipzen A."/>
            <person name="Lundell T."/>
            <person name="Morin E."/>
            <person name="Murat C."/>
            <person name="Sun H."/>
            <person name="Tunlid A."/>
            <person name="Henrissat B."/>
            <person name="Grigoriev I.V."/>
            <person name="Hibbett D.S."/>
            <person name="Martin F."/>
            <person name="Nordberg H.P."/>
            <person name="Cantor M.N."/>
            <person name="Hua S.X."/>
        </authorList>
    </citation>
    <scope>NUCLEOTIDE SEQUENCE [LARGE SCALE GENOMIC DNA]</scope>
    <source>
        <strain evidence="1 2">MUT 4182</strain>
    </source>
</reference>
<sequence>MSRSSIVPLSCSSAQDGVAHPLKSPLQKARRVPSLYVYTPVVSNHFEFDSPYRLVPSTQPKSFLTLTPLSVYSATNEYGHGGGTESQPTVMYTNLFHSSASAPGALQGQSQDCLPSYELPPNRYCNGPSNGSRTASQANPAPCCPPTSIDVESDRLKAVRKWAEEEVWADRIMVPRNPNFKILTVNRHTISLNSSMVSAPTQSEIDFCEWLVDAVWNELRGGYVLKSGERIAEAQLPPSYHRRDEDLARCYARLKHFASTWLPYHLPKKYRDYNLAHIFDLRALPLGAAVWSYEERVGPCRPSMPRNIKTTRELIYGRGEAYTDFDHYADVSALRLIAYLMAIHFTSEQNRYEGVGMEEVFGCGLLQQVLGMSVRQIATGAQILRWAMPDQPEKGIEYTSPWESCFDAPAAPAHLRQTA</sequence>
<dbReference type="HOGENOM" id="CLU_655854_0_0_1"/>